<dbReference type="RefSeq" id="WP_337674627.1">
    <property type="nucleotide sequence ID" value="NZ_JAVSGH010000013.1"/>
</dbReference>
<gene>
    <name evidence="2" type="ORF">ROS62_13700</name>
</gene>
<dbReference type="SUPFAM" id="SSF52922">
    <property type="entry name" value="TK C-terminal domain-like"/>
    <property type="match status" value="1"/>
</dbReference>
<feature type="region of interest" description="Disordered" evidence="1">
    <location>
        <begin position="27"/>
        <end position="48"/>
    </location>
</feature>
<protein>
    <submittedName>
        <fullName evidence="2">Uncharacterized protein</fullName>
    </submittedName>
</protein>
<feature type="compositionally biased region" description="Low complexity" evidence="1">
    <location>
        <begin position="31"/>
        <end position="42"/>
    </location>
</feature>
<evidence type="ECO:0000256" key="1">
    <source>
        <dbReference type="SAM" id="MobiDB-lite"/>
    </source>
</evidence>
<sequence>MDTREAVRRHLCVDPASIAAAALDRPARTGAVPPETVAEAPARYGRES</sequence>
<evidence type="ECO:0000313" key="3">
    <source>
        <dbReference type="Proteomes" id="UP001181313"/>
    </source>
</evidence>
<comment type="caution">
    <text evidence="2">The sequence shown here is derived from an EMBL/GenBank/DDBJ whole genome shotgun (WGS) entry which is preliminary data.</text>
</comment>
<dbReference type="EMBL" id="JAVSGH010000013">
    <property type="protein sequence ID" value="MDT3725873.1"/>
    <property type="molecule type" value="Genomic_DNA"/>
</dbReference>
<proteinExistence type="predicted"/>
<name>A0ABU3HYT4_9ACTN</name>
<reference evidence="2" key="1">
    <citation type="submission" date="2024-05" db="EMBL/GenBank/DDBJ databases">
        <title>30 novel species of actinomycetes from the DSMZ collection.</title>
        <authorList>
            <person name="Nouioui I."/>
        </authorList>
    </citation>
    <scope>NUCLEOTIDE SEQUENCE</scope>
    <source>
        <strain evidence="2">DSM 41972</strain>
    </source>
</reference>
<keyword evidence="3" id="KW-1185">Reference proteome</keyword>
<accession>A0ABU3HYT4</accession>
<dbReference type="Proteomes" id="UP001181313">
    <property type="component" value="Unassembled WGS sequence"/>
</dbReference>
<evidence type="ECO:0000313" key="2">
    <source>
        <dbReference type="EMBL" id="MDT3725873.1"/>
    </source>
</evidence>
<organism evidence="2 3">
    <name type="scientific">Streptomyces althioticus subsp. attaecolombicae</name>
    <dbReference type="NCBI Taxonomy" id="3075534"/>
    <lineage>
        <taxon>Bacteria</taxon>
        <taxon>Bacillati</taxon>
        <taxon>Actinomycetota</taxon>
        <taxon>Actinomycetes</taxon>
        <taxon>Kitasatosporales</taxon>
        <taxon>Streptomycetaceae</taxon>
        <taxon>Streptomyces</taxon>
        <taxon>Streptomyces althioticus group</taxon>
    </lineage>
</organism>
<dbReference type="Gene3D" id="3.40.50.920">
    <property type="match status" value="1"/>
</dbReference>
<dbReference type="InterPro" id="IPR009014">
    <property type="entry name" value="Transketo_C/PFOR_II"/>
</dbReference>